<dbReference type="InterPro" id="IPR003599">
    <property type="entry name" value="Ig_sub"/>
</dbReference>
<evidence type="ECO:0000259" key="11">
    <source>
        <dbReference type="PROSITE" id="PS50835"/>
    </source>
</evidence>
<protein>
    <recommendedName>
        <fullName evidence="11">Ig-like domain-containing protein</fullName>
    </recommendedName>
</protein>
<comment type="similarity">
    <text evidence="2">Belongs to the CD200R family.</text>
</comment>
<keyword evidence="4 9" id="KW-1133">Transmembrane helix</keyword>
<keyword evidence="3 9" id="KW-0812">Transmembrane</keyword>
<dbReference type="AlphaFoldDB" id="A0A8C4U0Z3"/>
<keyword evidence="5 9" id="KW-0472">Membrane</keyword>
<keyword evidence="8" id="KW-0325">Glycoprotein</keyword>
<evidence type="ECO:0000256" key="1">
    <source>
        <dbReference type="ARBA" id="ARBA00004167"/>
    </source>
</evidence>
<feature type="domain" description="Ig-like" evidence="11">
    <location>
        <begin position="127"/>
        <end position="213"/>
    </location>
</feature>
<evidence type="ECO:0000256" key="6">
    <source>
        <dbReference type="ARBA" id="ARBA00023157"/>
    </source>
</evidence>
<dbReference type="OMA" id="CTAERIT"/>
<dbReference type="PROSITE" id="PS50835">
    <property type="entry name" value="IG_LIKE"/>
    <property type="match status" value="2"/>
</dbReference>
<evidence type="ECO:0000256" key="5">
    <source>
        <dbReference type="ARBA" id="ARBA00023136"/>
    </source>
</evidence>
<evidence type="ECO:0000256" key="8">
    <source>
        <dbReference type="ARBA" id="ARBA00023180"/>
    </source>
</evidence>
<dbReference type="InterPro" id="IPR013162">
    <property type="entry name" value="CD80_C2-set"/>
</dbReference>
<feature type="domain" description="Ig-like" evidence="11">
    <location>
        <begin position="32"/>
        <end position="125"/>
    </location>
</feature>
<dbReference type="InterPro" id="IPR007110">
    <property type="entry name" value="Ig-like_dom"/>
</dbReference>
<dbReference type="Proteomes" id="UP000694562">
    <property type="component" value="Unplaced"/>
</dbReference>
<feature type="chain" id="PRO_5034367695" description="Ig-like domain-containing protein" evidence="10">
    <location>
        <begin position="22"/>
        <end position="276"/>
    </location>
</feature>
<dbReference type="PANTHER" id="PTHR21462:SF2">
    <property type="entry name" value="CELL SURFACE GLYCOPROTEIN CD200 RECEPTOR 2"/>
    <property type="match status" value="1"/>
</dbReference>
<evidence type="ECO:0000313" key="12">
    <source>
        <dbReference type="Ensembl" id="ENSFTIP00000004904.1"/>
    </source>
</evidence>
<dbReference type="SUPFAM" id="SSF48726">
    <property type="entry name" value="Immunoglobulin"/>
    <property type="match status" value="2"/>
</dbReference>
<dbReference type="InterPro" id="IPR013783">
    <property type="entry name" value="Ig-like_fold"/>
</dbReference>
<name>A0A8C4U0Z3_FALTI</name>
<keyword evidence="10" id="KW-0732">Signal</keyword>
<dbReference type="Gene3D" id="2.60.40.10">
    <property type="entry name" value="Immunoglobulins"/>
    <property type="match status" value="2"/>
</dbReference>
<dbReference type="Pfam" id="PF08205">
    <property type="entry name" value="C2-set_2"/>
    <property type="match status" value="1"/>
</dbReference>
<dbReference type="GO" id="GO:0009897">
    <property type="term" value="C:external side of plasma membrane"/>
    <property type="evidence" value="ECO:0007669"/>
    <property type="project" value="TreeGrafter"/>
</dbReference>
<dbReference type="InterPro" id="IPR036179">
    <property type="entry name" value="Ig-like_dom_sf"/>
</dbReference>
<accession>A0A8C4U0Z3</accession>
<reference evidence="12" key="2">
    <citation type="submission" date="2025-09" db="UniProtKB">
        <authorList>
            <consortium name="Ensembl"/>
        </authorList>
    </citation>
    <scope>IDENTIFICATION</scope>
</reference>
<dbReference type="InterPro" id="IPR040012">
    <property type="entry name" value="CD200R"/>
</dbReference>
<evidence type="ECO:0000256" key="7">
    <source>
        <dbReference type="ARBA" id="ARBA00023170"/>
    </source>
</evidence>
<evidence type="ECO:0000256" key="2">
    <source>
        <dbReference type="ARBA" id="ARBA00008215"/>
    </source>
</evidence>
<keyword evidence="6" id="KW-1015">Disulfide bond</keyword>
<sequence length="276" mass="30252">MAQTWAVLAALLFLLIDLVEGQAYNMVNVEVGHEAVLSCPYTSKEPLLMVIWKMKCSTCCLLAYRSDHNKTKKLNCSERTMWRYSPDSDPALRIYPVNLDDEGNYTCEVVSRAGNFLFFSSLTVTGPCLSDNGLVPPTVTLTCDNSRGAVCRASAGKPAADISWVSASSHSTEEEVHHPNGTVTRVSYIAWVNSTHPTVTCLVTHPATNQTLSLDLSQTSPRIPYLLIAGPASVAAVSGVTLCLIFTRRGKSFDEPEMYYKSIADYVQVQGHVLYC</sequence>
<dbReference type="Pfam" id="PF07686">
    <property type="entry name" value="V-set"/>
    <property type="match status" value="1"/>
</dbReference>
<reference evidence="12" key="1">
    <citation type="submission" date="2025-08" db="UniProtKB">
        <authorList>
            <consortium name="Ensembl"/>
        </authorList>
    </citation>
    <scope>IDENTIFICATION</scope>
</reference>
<dbReference type="OrthoDB" id="8915654at2759"/>
<evidence type="ECO:0000256" key="10">
    <source>
        <dbReference type="SAM" id="SignalP"/>
    </source>
</evidence>
<dbReference type="Ensembl" id="ENSFTIT00000005148.1">
    <property type="protein sequence ID" value="ENSFTIP00000004904.1"/>
    <property type="gene ID" value="ENSFTIG00000003415.1"/>
</dbReference>
<keyword evidence="7" id="KW-0675">Receptor</keyword>
<proteinExistence type="inferred from homology"/>
<dbReference type="PANTHER" id="PTHR21462">
    <property type="entry name" value="CELL SURFACE GLYCOPROTEIN OX2 RECEPTOR PRECURSOR"/>
    <property type="match status" value="1"/>
</dbReference>
<feature type="transmembrane region" description="Helical" evidence="9">
    <location>
        <begin position="223"/>
        <end position="246"/>
    </location>
</feature>
<feature type="signal peptide" evidence="10">
    <location>
        <begin position="1"/>
        <end position="21"/>
    </location>
</feature>
<evidence type="ECO:0000256" key="9">
    <source>
        <dbReference type="SAM" id="Phobius"/>
    </source>
</evidence>
<dbReference type="SMART" id="SM00409">
    <property type="entry name" value="IG"/>
    <property type="match status" value="1"/>
</dbReference>
<evidence type="ECO:0000313" key="13">
    <source>
        <dbReference type="Proteomes" id="UP000694562"/>
    </source>
</evidence>
<organism evidence="12 13">
    <name type="scientific">Falco tinnunculus</name>
    <name type="common">Common kestrel</name>
    <dbReference type="NCBI Taxonomy" id="100819"/>
    <lineage>
        <taxon>Eukaryota</taxon>
        <taxon>Metazoa</taxon>
        <taxon>Chordata</taxon>
        <taxon>Craniata</taxon>
        <taxon>Vertebrata</taxon>
        <taxon>Euteleostomi</taxon>
        <taxon>Archelosauria</taxon>
        <taxon>Archosauria</taxon>
        <taxon>Dinosauria</taxon>
        <taxon>Saurischia</taxon>
        <taxon>Theropoda</taxon>
        <taxon>Coelurosauria</taxon>
        <taxon>Aves</taxon>
        <taxon>Neognathae</taxon>
        <taxon>Neoaves</taxon>
        <taxon>Telluraves</taxon>
        <taxon>Australaves</taxon>
        <taxon>Falconiformes</taxon>
        <taxon>Falconidae</taxon>
        <taxon>Falco</taxon>
    </lineage>
</organism>
<dbReference type="GO" id="GO:0038023">
    <property type="term" value="F:signaling receptor activity"/>
    <property type="evidence" value="ECO:0007669"/>
    <property type="project" value="InterPro"/>
</dbReference>
<keyword evidence="13" id="KW-1185">Reference proteome</keyword>
<evidence type="ECO:0000256" key="4">
    <source>
        <dbReference type="ARBA" id="ARBA00022989"/>
    </source>
</evidence>
<dbReference type="InterPro" id="IPR013106">
    <property type="entry name" value="Ig_V-set"/>
</dbReference>
<evidence type="ECO:0000256" key="3">
    <source>
        <dbReference type="ARBA" id="ARBA00022692"/>
    </source>
</evidence>
<dbReference type="GO" id="GO:0150077">
    <property type="term" value="P:regulation of neuroinflammatory response"/>
    <property type="evidence" value="ECO:0007669"/>
    <property type="project" value="InterPro"/>
</dbReference>
<comment type="subcellular location">
    <subcellularLocation>
        <location evidence="1">Membrane</location>
        <topology evidence="1">Single-pass membrane protein</topology>
    </subcellularLocation>
</comment>